<protein>
    <recommendedName>
        <fullName evidence="4">Pyrroline-5-carboxylate reductase</fullName>
        <shortName evidence="4">P5C reductase</shortName>
        <shortName evidence="4">P5CR</shortName>
        <ecNumber evidence="4">1.5.1.2</ecNumber>
    </recommendedName>
    <alternativeName>
        <fullName evidence="4">PCA reductase</fullName>
    </alternativeName>
</protein>
<evidence type="ECO:0000259" key="5">
    <source>
        <dbReference type="Pfam" id="PF03807"/>
    </source>
</evidence>
<dbReference type="KEGG" id="hfe:HFELIS_11140"/>
<dbReference type="HAMAP" id="MF_01925">
    <property type="entry name" value="P5C_reductase"/>
    <property type="match status" value="1"/>
</dbReference>
<dbReference type="SUPFAM" id="SSF48179">
    <property type="entry name" value="6-phosphogluconate dehydrogenase C-terminal domain-like"/>
    <property type="match status" value="1"/>
</dbReference>
<keyword evidence="4" id="KW-0028">Amino-acid biosynthesis</keyword>
<dbReference type="InterPro" id="IPR000304">
    <property type="entry name" value="Pyrroline-COOH_reductase"/>
</dbReference>
<dbReference type="Proteomes" id="UP000007934">
    <property type="component" value="Chromosome"/>
</dbReference>
<sequence length="461" mass="51668">MKTRLLIVGYGNMARAILKGFAKNASKLQDHHIQITGRDPEKIRPFLETLPLEVEIVPAHKHVEKYCEEVESANAQRYEIQEYAVGGPYGWGKLVPEATCESGYRSVNDVNVEKAVVLLTMKPHALESFSYQGTALLVLSVLAGVSVDALKERIKSHAYVRCMPNVAAEYGLSATSYYVDTAYHPKYLKVQDHDSYNKPNEQEEDFEWLSEWLSRKFPHDFLEGVGYLLGIDPSMVDVDAFVSNTIDKVMGEVKNNFPEASKTCAEFEEYVLNHMHSLNNVAFESELQSYLKKQHQHVVRWIKKAYKSILANYDQNYDLRRQLIYRHREDLKKQISSYAQTILECFGSCVEVQSEALIDASLATNGSSLAFLSMAAQALVSAGVREGLSVDQASELVEQSFKGFAQLLQESDPQEIIDSICTPGGATIAGLSVLEEKAFKGILMQACHIAVRKGRTKFKSS</sequence>
<keyword evidence="3 4" id="KW-0560">Oxidoreductase</keyword>
<keyword evidence="2 4" id="KW-0521">NADP</keyword>
<dbReference type="GO" id="GO:0004735">
    <property type="term" value="F:pyrroline-5-carboxylate reductase activity"/>
    <property type="evidence" value="ECO:0007669"/>
    <property type="project" value="UniProtKB-UniRule"/>
</dbReference>
<dbReference type="InterPro" id="IPR036291">
    <property type="entry name" value="NAD(P)-bd_dom_sf"/>
</dbReference>
<dbReference type="AlphaFoldDB" id="E7ADE1"/>
<dbReference type="GeneID" id="36133636"/>
<dbReference type="OrthoDB" id="9805754at2"/>
<organism evidence="7 8">
    <name type="scientific">Helicobacter felis (strain ATCC 49179 / CCUG 28539 / NCTC 12436 / CS1)</name>
    <dbReference type="NCBI Taxonomy" id="936155"/>
    <lineage>
        <taxon>Bacteria</taxon>
        <taxon>Pseudomonadati</taxon>
        <taxon>Campylobacterota</taxon>
        <taxon>Epsilonproteobacteria</taxon>
        <taxon>Campylobacterales</taxon>
        <taxon>Helicobacteraceae</taxon>
        <taxon>Helicobacter</taxon>
    </lineage>
</organism>
<dbReference type="Gene3D" id="3.40.50.720">
    <property type="entry name" value="NAD(P)-binding Rossmann-like Domain"/>
    <property type="match status" value="1"/>
</dbReference>
<dbReference type="HOGENOM" id="CLU_042344_4_0_7"/>
<accession>E7ADE1</accession>
<keyword evidence="4" id="KW-0963">Cytoplasm</keyword>
<evidence type="ECO:0000256" key="4">
    <source>
        <dbReference type="HAMAP-Rule" id="MF_01925"/>
    </source>
</evidence>
<comment type="catalytic activity">
    <reaction evidence="4">
        <text>L-proline + NAD(+) = (S)-1-pyrroline-5-carboxylate + NADH + 2 H(+)</text>
        <dbReference type="Rhea" id="RHEA:14105"/>
        <dbReference type="ChEBI" id="CHEBI:15378"/>
        <dbReference type="ChEBI" id="CHEBI:17388"/>
        <dbReference type="ChEBI" id="CHEBI:57540"/>
        <dbReference type="ChEBI" id="CHEBI:57945"/>
        <dbReference type="ChEBI" id="CHEBI:60039"/>
        <dbReference type="EC" id="1.5.1.2"/>
    </reaction>
</comment>
<dbReference type="STRING" id="936155.HFELIS_11140"/>
<comment type="catalytic activity">
    <reaction evidence="4">
        <text>L-proline + NADP(+) = (S)-1-pyrroline-5-carboxylate + NADPH + 2 H(+)</text>
        <dbReference type="Rhea" id="RHEA:14109"/>
        <dbReference type="ChEBI" id="CHEBI:15378"/>
        <dbReference type="ChEBI" id="CHEBI:17388"/>
        <dbReference type="ChEBI" id="CHEBI:57783"/>
        <dbReference type="ChEBI" id="CHEBI:58349"/>
        <dbReference type="ChEBI" id="CHEBI:60039"/>
        <dbReference type="EC" id="1.5.1.2"/>
    </reaction>
</comment>
<comment type="similarity">
    <text evidence="1 4">Belongs to the pyrroline-5-carboxylate reductase family.</text>
</comment>
<comment type="pathway">
    <text evidence="4">Amino-acid biosynthesis; L-proline biosynthesis; L-proline from L-glutamate 5-semialdehyde: step 1/1.</text>
</comment>
<dbReference type="UniPathway" id="UPA00098">
    <property type="reaction ID" value="UER00361"/>
</dbReference>
<feature type="domain" description="Pyrroline-5-carboxylate reductase catalytic N-terminal" evidence="5">
    <location>
        <begin position="6"/>
        <end position="64"/>
    </location>
</feature>
<keyword evidence="4" id="KW-0641">Proline biosynthesis</keyword>
<gene>
    <name evidence="4" type="primary">proC</name>
    <name evidence="7" type="ordered locus">Hfelis_11140</name>
</gene>
<dbReference type="RefSeq" id="WP_013469562.1">
    <property type="nucleotide sequence ID" value="NC_014810.2"/>
</dbReference>
<dbReference type="GO" id="GO:0005737">
    <property type="term" value="C:cytoplasm"/>
    <property type="evidence" value="ECO:0007669"/>
    <property type="project" value="UniProtKB-SubCell"/>
</dbReference>
<dbReference type="EMBL" id="FQ670179">
    <property type="protein sequence ID" value="CBY83198.1"/>
    <property type="molecule type" value="Genomic_DNA"/>
</dbReference>
<evidence type="ECO:0000256" key="2">
    <source>
        <dbReference type="ARBA" id="ARBA00022857"/>
    </source>
</evidence>
<dbReference type="InterPro" id="IPR053790">
    <property type="entry name" value="P5CR-like_CS"/>
</dbReference>
<evidence type="ECO:0000313" key="8">
    <source>
        <dbReference type="Proteomes" id="UP000007934"/>
    </source>
</evidence>
<dbReference type="PANTHER" id="PTHR11645">
    <property type="entry name" value="PYRROLINE-5-CARBOXYLATE REDUCTASE"/>
    <property type="match status" value="1"/>
</dbReference>
<feature type="domain" description="Pyrroline-5-carboxylate reductase dimerisation" evidence="6">
    <location>
        <begin position="355"/>
        <end position="455"/>
    </location>
</feature>
<dbReference type="InterPro" id="IPR028939">
    <property type="entry name" value="P5C_Rdtase_cat_N"/>
</dbReference>
<dbReference type="InterPro" id="IPR029036">
    <property type="entry name" value="P5CR_dimer"/>
</dbReference>
<dbReference type="SUPFAM" id="SSF51735">
    <property type="entry name" value="NAD(P)-binding Rossmann-fold domains"/>
    <property type="match status" value="1"/>
</dbReference>
<dbReference type="Pfam" id="PF03807">
    <property type="entry name" value="F420_oxidored"/>
    <property type="match status" value="1"/>
</dbReference>
<dbReference type="EC" id="1.5.1.2" evidence="4"/>
<keyword evidence="8" id="KW-1185">Reference proteome</keyword>
<comment type="subcellular location">
    <subcellularLocation>
        <location evidence="4">Cytoplasm</location>
    </subcellularLocation>
</comment>
<dbReference type="eggNOG" id="COG0345">
    <property type="taxonomic scope" value="Bacteria"/>
</dbReference>
<dbReference type="Pfam" id="PF14748">
    <property type="entry name" value="P5CR_dimer"/>
    <property type="match status" value="1"/>
</dbReference>
<evidence type="ECO:0000256" key="3">
    <source>
        <dbReference type="ARBA" id="ARBA00023002"/>
    </source>
</evidence>
<dbReference type="Gene3D" id="1.10.3730.10">
    <property type="entry name" value="ProC C-terminal domain-like"/>
    <property type="match status" value="1"/>
</dbReference>
<dbReference type="GO" id="GO:0055129">
    <property type="term" value="P:L-proline biosynthetic process"/>
    <property type="evidence" value="ECO:0007669"/>
    <property type="project" value="UniProtKB-UniRule"/>
</dbReference>
<name>E7ADE1_HELFC</name>
<comment type="function">
    <text evidence="4">Catalyzes the reduction of 1-pyrroline-5-carboxylate (PCA) to L-proline.</text>
</comment>
<dbReference type="InterPro" id="IPR008927">
    <property type="entry name" value="6-PGluconate_DH-like_C_sf"/>
</dbReference>
<dbReference type="PANTHER" id="PTHR11645:SF0">
    <property type="entry name" value="PYRROLINE-5-CARBOXYLATE REDUCTASE 3"/>
    <property type="match status" value="1"/>
</dbReference>
<evidence type="ECO:0000313" key="7">
    <source>
        <dbReference type="EMBL" id="CBY83198.1"/>
    </source>
</evidence>
<proteinExistence type="inferred from homology"/>
<dbReference type="PROSITE" id="PS00521">
    <property type="entry name" value="P5CR"/>
    <property type="match status" value="1"/>
</dbReference>
<reference evidence="7 8" key="1">
    <citation type="journal article" date="2011" name="Genome Biol. Evol.">
        <title>Comparative whole genome sequence analysis of the carcinogenic bacterial model pathogen Helicobacter felis.</title>
        <authorList>
            <person name="Arnold I.C."/>
            <person name="Zigova Z."/>
            <person name="Holden M."/>
            <person name="Lawley T.D."/>
            <person name="Rad R."/>
            <person name="Dougan G."/>
            <person name="Falkow S."/>
            <person name="Bentley S.D."/>
            <person name="Muller A."/>
        </authorList>
    </citation>
    <scope>NUCLEOTIDE SEQUENCE [LARGE SCALE GENOMIC DNA]</scope>
    <source>
        <strain evidence="8">ATCC 49179 / CCUG 28539 / NCTC 12436 / CS1</strain>
    </source>
</reference>
<evidence type="ECO:0000259" key="6">
    <source>
        <dbReference type="Pfam" id="PF14748"/>
    </source>
</evidence>
<evidence type="ECO:0000256" key="1">
    <source>
        <dbReference type="ARBA" id="ARBA00005525"/>
    </source>
</evidence>